<comment type="caution">
    <text evidence="1">The sequence shown here is derived from an EMBL/GenBank/DDBJ whole genome shotgun (WGS) entry which is preliminary data.</text>
</comment>
<proteinExistence type="predicted"/>
<evidence type="ECO:0000313" key="1">
    <source>
        <dbReference type="EMBL" id="OON41420.1"/>
    </source>
</evidence>
<gene>
    <name evidence="1" type="ORF">BTJ39_05515</name>
</gene>
<dbReference type="OrthoDB" id="7063299at2"/>
<reference evidence="1 2" key="1">
    <citation type="submission" date="2016-12" db="EMBL/GenBank/DDBJ databases">
        <title>Izhakiella australiana sp. nov. of genus Izhakiella isolated from Australian desert.</title>
        <authorList>
            <person name="Ji M."/>
        </authorList>
    </citation>
    <scope>NUCLEOTIDE SEQUENCE [LARGE SCALE GENOMIC DNA]</scope>
    <source>
        <strain evidence="1 2">D4N98</strain>
    </source>
</reference>
<organism evidence="1 2">
    <name type="scientific">Izhakiella australiensis</name>
    <dbReference type="NCBI Taxonomy" id="1926881"/>
    <lineage>
        <taxon>Bacteria</taxon>
        <taxon>Pseudomonadati</taxon>
        <taxon>Pseudomonadota</taxon>
        <taxon>Gammaproteobacteria</taxon>
        <taxon>Enterobacterales</taxon>
        <taxon>Erwiniaceae</taxon>
        <taxon>Izhakiella</taxon>
    </lineage>
</organism>
<accession>A0A1S8YQR2</accession>
<name>A0A1S8YQR2_9GAMM</name>
<evidence type="ECO:0000313" key="2">
    <source>
        <dbReference type="Proteomes" id="UP000190667"/>
    </source>
</evidence>
<dbReference type="RefSeq" id="WP_078001671.1">
    <property type="nucleotide sequence ID" value="NZ_MRUL01000002.1"/>
</dbReference>
<dbReference type="EMBL" id="MRUL01000002">
    <property type="protein sequence ID" value="OON41420.1"/>
    <property type="molecule type" value="Genomic_DNA"/>
</dbReference>
<sequence length="413" mass="46682">MNKINIFPGLSLYLKAHFLNSSSSAVKLAERTKSEKHIAFAKKLLSVRQGFNEINIKNNSGDANYQMTKSKYIKLSQRINAIDTESSQQNPVPFDEVNISFNRKGELSQNSANTMINQLNVASQKREEGGFNLYTSRQLNARWGGQVSILEKRPKLDFDRPAIWPGASKKGYFGCFIPGQSYMRSDNLRAIDRIFANQNIQPNLGSDAHIMATSTNLSSIARKKLANKHQIAITPVKLNGKEIAYIFSNQHQYSNTLFLSAHAGGDNVGTFTKPDGIEFNFVAPSNHLLQSNTMLFAEKYKKNEVLFKEDSQIYASPHREATNYSLNGNIHTQPEQVANFIGKMNPEEGGQRFDFVLLNREARGGHFTDLIQGLKDTLDWMPERLICHFCRRQNKNVKIFPASNNYTDRSDSE</sequence>
<keyword evidence="2" id="KW-1185">Reference proteome</keyword>
<dbReference type="AlphaFoldDB" id="A0A1S8YQR2"/>
<protein>
    <submittedName>
        <fullName evidence="1">Uncharacterized protein</fullName>
    </submittedName>
</protein>
<dbReference type="Proteomes" id="UP000190667">
    <property type="component" value="Unassembled WGS sequence"/>
</dbReference>